<dbReference type="InterPro" id="IPR000089">
    <property type="entry name" value="Biotin_lipoyl"/>
</dbReference>
<reference evidence="3 4" key="1">
    <citation type="submission" date="2016-09" db="EMBL/GenBank/DDBJ databases">
        <title>Metabolic pathway, cell adaptation mechanisms and a novel monoxygenase revealed through proteogenomic-transcription analysis of a Sphingomonas haloaromaticamans strain degrading the fungicide ortho-phenylphenol.</title>
        <authorList>
            <person name="Perruchon C."/>
            <person name="Papadopoulou E.S."/>
            <person name="Rousidou C."/>
            <person name="Vasileiadis S."/>
            <person name="Tanou G."/>
            <person name="Amoutzias G."/>
            <person name="Molassiotis A."/>
            <person name="Karpouzas D.G."/>
        </authorList>
    </citation>
    <scope>NUCLEOTIDE SEQUENCE [LARGE SCALE GENOMIC DNA]</scope>
    <source>
        <strain evidence="3 4">P3</strain>
    </source>
</reference>
<evidence type="ECO:0000313" key="3">
    <source>
        <dbReference type="EMBL" id="OHT20278.1"/>
    </source>
</evidence>
<feature type="domain" description="Lipoyl-binding" evidence="2">
    <location>
        <begin position="58"/>
        <end position="136"/>
    </location>
</feature>
<evidence type="ECO:0000259" key="2">
    <source>
        <dbReference type="PROSITE" id="PS50968"/>
    </source>
</evidence>
<sequence>MPGFFLIDGVAHPAALAPADLKAPPPEEAIVARDGDHIWVHVDGAAHELVWQDPITHFEEESASGGDDVARAPMPGSVIQVAVTDGDSVAEGEIMMVIESMKLETAIKAPRDGVVMTVHRAIGQTFERDAALITLEAIAL</sequence>
<accession>A0A1S1HDW3</accession>
<dbReference type="PROSITE" id="PS50968">
    <property type="entry name" value="BIOTINYL_LIPOYL"/>
    <property type="match status" value="1"/>
</dbReference>
<dbReference type="EC" id="6.4.1.7" evidence="3"/>
<dbReference type="InterPro" id="IPR050709">
    <property type="entry name" value="Biotin_Carboxyl_Carrier/Decarb"/>
</dbReference>
<dbReference type="RefSeq" id="WP_015456894.1">
    <property type="nucleotide sequence ID" value="NZ_MIPT01000001.1"/>
</dbReference>
<name>A0A1S1HDW3_9SPHN</name>
<gene>
    <name evidence="3" type="primary">cfiA</name>
    <name evidence="3" type="ORF">BHE75_02274</name>
</gene>
<dbReference type="GO" id="GO:0034029">
    <property type="term" value="F:2-oxoglutarate carboxylase activity"/>
    <property type="evidence" value="ECO:0007669"/>
    <property type="project" value="UniProtKB-EC"/>
</dbReference>
<dbReference type="AlphaFoldDB" id="A0A1S1HDW3"/>
<organism evidence="3 4">
    <name type="scientific">Edaphosphingomonas haloaromaticamans</name>
    <dbReference type="NCBI Taxonomy" id="653954"/>
    <lineage>
        <taxon>Bacteria</taxon>
        <taxon>Pseudomonadati</taxon>
        <taxon>Pseudomonadota</taxon>
        <taxon>Alphaproteobacteria</taxon>
        <taxon>Sphingomonadales</taxon>
        <taxon>Rhizorhabdaceae</taxon>
        <taxon>Edaphosphingomonas</taxon>
    </lineage>
</organism>
<dbReference type="PANTHER" id="PTHR45266:SF3">
    <property type="entry name" value="OXALOACETATE DECARBOXYLASE ALPHA CHAIN"/>
    <property type="match status" value="1"/>
</dbReference>
<evidence type="ECO:0000256" key="1">
    <source>
        <dbReference type="ARBA" id="ARBA00023267"/>
    </source>
</evidence>
<keyword evidence="4" id="KW-1185">Reference proteome</keyword>
<dbReference type="OrthoDB" id="8902504at2"/>
<dbReference type="PANTHER" id="PTHR45266">
    <property type="entry name" value="OXALOACETATE DECARBOXYLASE ALPHA CHAIN"/>
    <property type="match status" value="1"/>
</dbReference>
<dbReference type="InterPro" id="IPR011053">
    <property type="entry name" value="Single_hybrid_motif"/>
</dbReference>
<dbReference type="Gene3D" id="2.40.50.100">
    <property type="match status" value="1"/>
</dbReference>
<dbReference type="CDD" id="cd06850">
    <property type="entry name" value="biotinyl_domain"/>
    <property type="match status" value="1"/>
</dbReference>
<comment type="caution">
    <text evidence="3">The sequence shown here is derived from an EMBL/GenBank/DDBJ whole genome shotgun (WGS) entry which is preliminary data.</text>
</comment>
<proteinExistence type="predicted"/>
<keyword evidence="1" id="KW-0092">Biotin</keyword>
<dbReference type="EMBL" id="MIPT01000001">
    <property type="protein sequence ID" value="OHT20278.1"/>
    <property type="molecule type" value="Genomic_DNA"/>
</dbReference>
<dbReference type="Pfam" id="PF00364">
    <property type="entry name" value="Biotin_lipoyl"/>
    <property type="match status" value="1"/>
</dbReference>
<protein>
    <submittedName>
        <fullName evidence="3">2-oxoglutarate carboxylase large subunit</fullName>
        <ecNumber evidence="3">6.4.1.7</ecNumber>
    </submittedName>
</protein>
<evidence type="ECO:0000313" key="4">
    <source>
        <dbReference type="Proteomes" id="UP000179467"/>
    </source>
</evidence>
<dbReference type="Proteomes" id="UP000179467">
    <property type="component" value="Unassembled WGS sequence"/>
</dbReference>
<keyword evidence="3" id="KW-0436">Ligase</keyword>
<dbReference type="SUPFAM" id="SSF51230">
    <property type="entry name" value="Single hybrid motif"/>
    <property type="match status" value="1"/>
</dbReference>